<dbReference type="RefSeq" id="WP_282839980.1">
    <property type="nucleotide sequence ID" value="NZ_JASCXW010000033.1"/>
</dbReference>
<keyword evidence="1" id="KW-0949">S-adenosyl-L-methionine</keyword>
<sequence>MSSYPRTLFYLIDLLCNEKCSKCEHWKYKSQKSVNDTSFLISFINDIDDLKELVFVGGEPLIYKNFILEIIKGISPDIKSTIITNGVLADKDFIKALINSNTHIVFSIDTLDKEFWKYVRGQDTYERVFENFNFAVNNLNPTQLSVQSVLALETLKHVKEVGSWLESIGIYHSIQDYVSGGFGGSWTELKTKRIHSDAKCQAHKYNMSIMPNGDIFTCFQQPMIANCEKPLGNINIDSFSSIINTEYFHKVIQKMKTCDLPCKVLKCNIE</sequence>
<dbReference type="Pfam" id="PF13186">
    <property type="entry name" value="SPASM"/>
    <property type="match status" value="1"/>
</dbReference>
<dbReference type="GO" id="GO:0046872">
    <property type="term" value="F:metal ion binding"/>
    <property type="evidence" value="ECO:0007669"/>
    <property type="project" value="UniProtKB-KW"/>
</dbReference>
<dbReference type="GO" id="GO:0003824">
    <property type="term" value="F:catalytic activity"/>
    <property type="evidence" value="ECO:0007669"/>
    <property type="project" value="InterPro"/>
</dbReference>
<dbReference type="EMBL" id="JASCXW010000033">
    <property type="protein sequence ID" value="MDI6453547.1"/>
    <property type="molecule type" value="Genomic_DNA"/>
</dbReference>
<dbReference type="InterPro" id="IPR023885">
    <property type="entry name" value="4Fe4S-binding_SPASM_dom"/>
</dbReference>
<keyword evidence="7" id="KW-1185">Reference proteome</keyword>
<evidence type="ECO:0000313" key="7">
    <source>
        <dbReference type="Proteomes" id="UP001431532"/>
    </source>
</evidence>
<name>A0AAW6U6I5_9MOLU</name>
<comment type="caution">
    <text evidence="6">The sequence shown here is derived from an EMBL/GenBank/DDBJ whole genome shotgun (WGS) entry which is preliminary data.</text>
</comment>
<dbReference type="InterPro" id="IPR013785">
    <property type="entry name" value="Aldolase_TIM"/>
</dbReference>
<gene>
    <name evidence="6" type="ORF">QJ521_08205</name>
</gene>
<dbReference type="CDD" id="cd21109">
    <property type="entry name" value="SPASM"/>
    <property type="match status" value="1"/>
</dbReference>
<dbReference type="InterPro" id="IPR058240">
    <property type="entry name" value="rSAM_sf"/>
</dbReference>
<reference evidence="6" key="1">
    <citation type="submission" date="2023-05" db="EMBL/GenBank/DDBJ databases">
        <title>Mariniplasma microaerophilum sp. nov., a novel anaerobic mollicute isolated from terrestrial mud volcano, Taman Peninsula, Russia.</title>
        <authorList>
            <person name="Khomyakova M.A."/>
            <person name="Merkel A.Y."/>
            <person name="Slobodkin A.I."/>
        </authorList>
    </citation>
    <scope>NUCLEOTIDE SEQUENCE</scope>
    <source>
        <strain evidence="6">M4Ah</strain>
    </source>
</reference>
<keyword evidence="4" id="KW-0411">Iron-sulfur</keyword>
<dbReference type="InterPro" id="IPR007197">
    <property type="entry name" value="rSAM"/>
</dbReference>
<dbReference type="SUPFAM" id="SSF102114">
    <property type="entry name" value="Radical SAM enzymes"/>
    <property type="match status" value="1"/>
</dbReference>
<dbReference type="InterPro" id="IPR050377">
    <property type="entry name" value="Radical_SAM_PqqE_MftC-like"/>
</dbReference>
<dbReference type="PANTHER" id="PTHR11228">
    <property type="entry name" value="RADICAL SAM DOMAIN PROTEIN"/>
    <property type="match status" value="1"/>
</dbReference>
<dbReference type="SFLD" id="SFLDS00029">
    <property type="entry name" value="Radical_SAM"/>
    <property type="match status" value="1"/>
</dbReference>
<dbReference type="PROSITE" id="PS51918">
    <property type="entry name" value="RADICAL_SAM"/>
    <property type="match status" value="1"/>
</dbReference>
<accession>A0AAW6U6I5</accession>
<evidence type="ECO:0000313" key="6">
    <source>
        <dbReference type="EMBL" id="MDI6453547.1"/>
    </source>
</evidence>
<dbReference type="Proteomes" id="UP001431532">
    <property type="component" value="Unassembled WGS sequence"/>
</dbReference>
<protein>
    <submittedName>
        <fullName evidence="6">Radical SAM protein</fullName>
    </submittedName>
</protein>
<keyword evidence="3" id="KW-0408">Iron</keyword>
<proteinExistence type="predicted"/>
<evidence type="ECO:0000256" key="3">
    <source>
        <dbReference type="ARBA" id="ARBA00023004"/>
    </source>
</evidence>
<evidence type="ECO:0000256" key="4">
    <source>
        <dbReference type="ARBA" id="ARBA00023014"/>
    </source>
</evidence>
<dbReference type="GO" id="GO:0051536">
    <property type="term" value="F:iron-sulfur cluster binding"/>
    <property type="evidence" value="ECO:0007669"/>
    <property type="project" value="UniProtKB-KW"/>
</dbReference>
<dbReference type="CDD" id="cd01335">
    <property type="entry name" value="Radical_SAM"/>
    <property type="match status" value="1"/>
</dbReference>
<feature type="domain" description="Radical SAM core" evidence="5">
    <location>
        <begin position="2"/>
        <end position="210"/>
    </location>
</feature>
<evidence type="ECO:0000256" key="1">
    <source>
        <dbReference type="ARBA" id="ARBA00022691"/>
    </source>
</evidence>
<organism evidence="6 7">
    <name type="scientific">Peloplasma aerotolerans</name>
    <dbReference type="NCBI Taxonomy" id="3044389"/>
    <lineage>
        <taxon>Bacteria</taxon>
        <taxon>Bacillati</taxon>
        <taxon>Mycoplasmatota</taxon>
        <taxon>Mollicutes</taxon>
        <taxon>Acholeplasmatales</taxon>
        <taxon>Acholeplasmataceae</taxon>
        <taxon>Peloplasma</taxon>
    </lineage>
</organism>
<dbReference type="AlphaFoldDB" id="A0AAW6U6I5"/>
<keyword evidence="2" id="KW-0479">Metal-binding</keyword>
<dbReference type="Gene3D" id="3.20.20.70">
    <property type="entry name" value="Aldolase class I"/>
    <property type="match status" value="1"/>
</dbReference>
<dbReference type="Pfam" id="PF04055">
    <property type="entry name" value="Radical_SAM"/>
    <property type="match status" value="1"/>
</dbReference>
<evidence type="ECO:0000259" key="5">
    <source>
        <dbReference type="PROSITE" id="PS51918"/>
    </source>
</evidence>
<evidence type="ECO:0000256" key="2">
    <source>
        <dbReference type="ARBA" id="ARBA00022723"/>
    </source>
</evidence>
<dbReference type="PANTHER" id="PTHR11228:SF7">
    <property type="entry name" value="PQQA PEPTIDE CYCLASE"/>
    <property type="match status" value="1"/>
</dbReference>
<dbReference type="SFLD" id="SFLDG01067">
    <property type="entry name" value="SPASM/twitch_domain_containing"/>
    <property type="match status" value="1"/>
</dbReference>